<feature type="compositionally biased region" description="Basic and acidic residues" evidence="1">
    <location>
        <begin position="724"/>
        <end position="734"/>
    </location>
</feature>
<dbReference type="GO" id="GO:0005524">
    <property type="term" value="F:ATP binding"/>
    <property type="evidence" value="ECO:0007669"/>
    <property type="project" value="InterPro"/>
</dbReference>
<dbReference type="SMART" id="SM00220">
    <property type="entry name" value="S_TKc"/>
    <property type="match status" value="1"/>
</dbReference>
<name>A0A8X6H1D8_TRICU</name>
<organism evidence="3 4">
    <name type="scientific">Trichonephila clavata</name>
    <name type="common">Joro spider</name>
    <name type="synonym">Nephila clavata</name>
    <dbReference type="NCBI Taxonomy" id="2740835"/>
    <lineage>
        <taxon>Eukaryota</taxon>
        <taxon>Metazoa</taxon>
        <taxon>Ecdysozoa</taxon>
        <taxon>Arthropoda</taxon>
        <taxon>Chelicerata</taxon>
        <taxon>Arachnida</taxon>
        <taxon>Araneae</taxon>
        <taxon>Araneomorphae</taxon>
        <taxon>Entelegynae</taxon>
        <taxon>Araneoidea</taxon>
        <taxon>Nephilidae</taxon>
        <taxon>Trichonephila</taxon>
    </lineage>
</organism>
<keyword evidence="4" id="KW-1185">Reference proteome</keyword>
<dbReference type="Gene3D" id="1.10.510.10">
    <property type="entry name" value="Transferase(Phosphotransferase) domain 1"/>
    <property type="match status" value="1"/>
</dbReference>
<dbReference type="EMBL" id="BMAO01010156">
    <property type="protein sequence ID" value="GFQ65207.1"/>
    <property type="molecule type" value="Genomic_DNA"/>
</dbReference>
<dbReference type="PROSITE" id="PS50011">
    <property type="entry name" value="PROTEIN_KINASE_DOM"/>
    <property type="match status" value="1"/>
</dbReference>
<evidence type="ECO:0000256" key="1">
    <source>
        <dbReference type="SAM" id="MobiDB-lite"/>
    </source>
</evidence>
<feature type="compositionally biased region" description="Basic and acidic residues" evidence="1">
    <location>
        <begin position="625"/>
        <end position="634"/>
    </location>
</feature>
<comment type="caution">
    <text evidence="3">The sequence shown here is derived from an EMBL/GenBank/DDBJ whole genome shotgun (WGS) entry which is preliminary data.</text>
</comment>
<evidence type="ECO:0000259" key="2">
    <source>
        <dbReference type="PROSITE" id="PS50011"/>
    </source>
</evidence>
<feature type="region of interest" description="Disordered" evidence="1">
    <location>
        <begin position="718"/>
        <end position="754"/>
    </location>
</feature>
<dbReference type="Proteomes" id="UP000887116">
    <property type="component" value="Unassembled WGS sequence"/>
</dbReference>
<keyword evidence="3" id="KW-0808">Transferase</keyword>
<dbReference type="OrthoDB" id="6434622at2759"/>
<proteinExistence type="predicted"/>
<keyword evidence="3" id="KW-0418">Kinase</keyword>
<evidence type="ECO:0000313" key="4">
    <source>
        <dbReference type="Proteomes" id="UP000887116"/>
    </source>
</evidence>
<dbReference type="AlphaFoldDB" id="A0A8X6H1D8"/>
<dbReference type="Pfam" id="PF00069">
    <property type="entry name" value="Pkinase"/>
    <property type="match status" value="1"/>
</dbReference>
<dbReference type="InterPro" id="IPR000719">
    <property type="entry name" value="Prot_kinase_dom"/>
</dbReference>
<accession>A0A8X6H1D8</accession>
<dbReference type="SUPFAM" id="SSF56112">
    <property type="entry name" value="Protein kinase-like (PK-like)"/>
    <property type="match status" value="1"/>
</dbReference>
<protein>
    <submittedName>
        <fullName evidence="3">Protein kinase domain-containing protein</fullName>
    </submittedName>
</protein>
<feature type="compositionally biased region" description="Polar residues" evidence="1">
    <location>
        <begin position="735"/>
        <end position="750"/>
    </location>
</feature>
<reference evidence="3" key="1">
    <citation type="submission" date="2020-07" db="EMBL/GenBank/DDBJ databases">
        <title>Multicomponent nature underlies the extraordinary mechanical properties of spider dragline silk.</title>
        <authorList>
            <person name="Kono N."/>
            <person name="Nakamura H."/>
            <person name="Mori M."/>
            <person name="Yoshida Y."/>
            <person name="Ohtoshi R."/>
            <person name="Malay A.D."/>
            <person name="Moran D.A.P."/>
            <person name="Tomita M."/>
            <person name="Numata K."/>
            <person name="Arakawa K."/>
        </authorList>
    </citation>
    <scope>NUCLEOTIDE SEQUENCE</scope>
</reference>
<dbReference type="GO" id="GO:0004672">
    <property type="term" value="F:protein kinase activity"/>
    <property type="evidence" value="ECO:0007669"/>
    <property type="project" value="InterPro"/>
</dbReference>
<feature type="domain" description="Protein kinase" evidence="2">
    <location>
        <begin position="1"/>
        <end position="289"/>
    </location>
</feature>
<feature type="region of interest" description="Disordered" evidence="1">
    <location>
        <begin position="625"/>
        <end position="648"/>
    </location>
</feature>
<sequence length="965" mass="111721">MNYYVCNESRLATLWNSCGNKRYIIKNLVTNNTWVTKIIFQDKHKDCKVVGKIVTPFSELEILHWPRLQHRSLAPLLDIVYLDVNLSIFISVYAEKNLREIVHEESFLSDPHCFNRKKIFVEDVLWGLDYLHKRSLVLMNLSDANIYICDQSNQAIITDFSCLRSFCQAKKQKFAVPSFYRAPELNKCNDLFEKCEMFNPVAAEMWAVGVMVLEIFFQHKVPWALIDYDSNRSAEIIDYIDYDILKMANRGSPLSEMDLSDFKTFVKLFFALNPHERCDAKKAASTPFLQSKLNIPMTLPKSLWQELSECSGQNLHSYNIFESNDLTKQKHSFNCTASQCKMTSEWTGQQSKGFHDQIDFHSCLSAKKSRELLPITNSHSVNETPKQEEEIESQAGFQNLRKVHSTGNSNQEISLFKEPFYDDLLKEIPENGFHCKKTNFSRSLHSISKQNMGYETKKAIISNQRKCMISCDLHYSKENHGSNNGSVNEKQERRSNEFQNFENNDQDSNNACDKKKFCWRNSKEIKNDNDENNLFLHEQKRSPKSKSMVFFNPKKTSCQRSNSTSDFGRKKPFSNLIKSGMRKRRWDSMAHNSAPSLGNCKNMSKIKESGLSTSILNMFRKNSITDDKNSDQEHNQNQISSYSKRSTEVEKIQQSIMDQNESILNETNTCGQNQPFELERTWRKLPQSNAISTVNSRCIFRNRLNCPVHRDIEPFHTCQHQKSRKSESLNRDNVELSSNSMNIDPSNLNEQTKRMHKPGPLSCCYYSEVTKKDAPNPENVRLQCDEDIVPSEERRKNFSRSRKHSYKRAIFGDKFNDDVLTDGASVNGYKIGKLQSVEKMRKKARKRCFIKIEVVSQKFCEPPKKNKNDTEAPVKKEKNEKALKRFAKFRKTRAQQELSDIKHEISKESSSNEINVSQHTLTAKRSLTLVNPESVDDVETSEKENDSNRRSLKQAALHLLCLGNQ</sequence>
<evidence type="ECO:0000313" key="3">
    <source>
        <dbReference type="EMBL" id="GFQ65207.1"/>
    </source>
</evidence>
<dbReference type="InterPro" id="IPR011009">
    <property type="entry name" value="Kinase-like_dom_sf"/>
</dbReference>
<feature type="compositionally biased region" description="Polar residues" evidence="1">
    <location>
        <begin position="635"/>
        <end position="644"/>
    </location>
</feature>
<gene>
    <name evidence="3" type="primary">AVEN_123274_1</name>
    <name evidence="3" type="ORF">TNCT_646391</name>
</gene>